<gene>
    <name evidence="3" type="ORF">JD82_02707</name>
</gene>
<proteinExistence type="predicted"/>
<evidence type="ECO:0000313" key="3">
    <source>
        <dbReference type="EMBL" id="TWH20857.1"/>
    </source>
</evidence>
<evidence type="ECO:0000256" key="1">
    <source>
        <dbReference type="SAM" id="SignalP"/>
    </source>
</evidence>
<organism evidence="3 4">
    <name type="scientific">Prauserella rugosa</name>
    <dbReference type="NCBI Taxonomy" id="43354"/>
    <lineage>
        <taxon>Bacteria</taxon>
        <taxon>Bacillati</taxon>
        <taxon>Actinomycetota</taxon>
        <taxon>Actinomycetes</taxon>
        <taxon>Pseudonocardiales</taxon>
        <taxon>Pseudonocardiaceae</taxon>
        <taxon>Prauserella</taxon>
    </lineage>
</organism>
<feature type="signal peptide" evidence="1">
    <location>
        <begin position="1"/>
        <end position="46"/>
    </location>
</feature>
<sequence>MTTNVTRIGTRWAAALRARPLPALRRLVAVALLLLAAVLAAHPATAGDGATRPTLVFARDVALGTTLKAADVRTVELPASARPHGAIAEPDKIAGQRLVGVARQGEPVTDSRLADLAPTPAGTVTVPVRLGDADIAPLLHSGSRVDIVALGPDASDHGGEQVLASDVPVLSVIASDSGEGAARTANGAGPLVLVAAKPGPAAHLAAMSLSRPVTVTLR</sequence>
<accession>A0A660CG69</accession>
<keyword evidence="1" id="KW-0732">Signal</keyword>
<dbReference type="Pfam" id="PF08666">
    <property type="entry name" value="SAF"/>
    <property type="match status" value="1"/>
</dbReference>
<evidence type="ECO:0000259" key="2">
    <source>
        <dbReference type="SMART" id="SM00858"/>
    </source>
</evidence>
<dbReference type="OrthoDB" id="4808509at2"/>
<dbReference type="AlphaFoldDB" id="A0A660CG69"/>
<feature type="domain" description="SAF" evidence="2">
    <location>
        <begin position="52"/>
        <end position="114"/>
    </location>
</feature>
<dbReference type="RefSeq" id="WP_051757604.1">
    <property type="nucleotide sequence ID" value="NZ_JOIJ01000005.1"/>
</dbReference>
<dbReference type="Proteomes" id="UP000317303">
    <property type="component" value="Unassembled WGS sequence"/>
</dbReference>
<dbReference type="SMART" id="SM00858">
    <property type="entry name" value="SAF"/>
    <property type="match status" value="1"/>
</dbReference>
<comment type="caution">
    <text evidence="3">The sequence shown here is derived from an EMBL/GenBank/DDBJ whole genome shotgun (WGS) entry which is preliminary data.</text>
</comment>
<dbReference type="EMBL" id="VLJV01000001">
    <property type="protein sequence ID" value="TWH20857.1"/>
    <property type="molecule type" value="Genomic_DNA"/>
</dbReference>
<reference evidence="3 4" key="1">
    <citation type="submission" date="2019-07" db="EMBL/GenBank/DDBJ databases">
        <title>R&amp;d 2014.</title>
        <authorList>
            <person name="Klenk H.-P."/>
        </authorList>
    </citation>
    <scope>NUCLEOTIDE SEQUENCE [LARGE SCALE GENOMIC DNA]</scope>
    <source>
        <strain evidence="3 4">DSM 43194</strain>
    </source>
</reference>
<keyword evidence="4" id="KW-1185">Reference proteome</keyword>
<name>A0A660CG69_9PSEU</name>
<dbReference type="CDD" id="cd11614">
    <property type="entry name" value="SAF_CpaB_FlgA_like"/>
    <property type="match status" value="1"/>
</dbReference>
<dbReference type="InterPro" id="IPR013974">
    <property type="entry name" value="SAF"/>
</dbReference>
<feature type="chain" id="PRO_5024796347" evidence="1">
    <location>
        <begin position="47"/>
        <end position="218"/>
    </location>
</feature>
<protein>
    <submittedName>
        <fullName evidence="3">Flp pilus assembly protein CpaB</fullName>
    </submittedName>
</protein>
<evidence type="ECO:0000313" key="4">
    <source>
        <dbReference type="Proteomes" id="UP000317303"/>
    </source>
</evidence>